<gene>
    <name evidence="1" type="ORF">HZZ05_07595</name>
</gene>
<proteinExistence type="predicted"/>
<organism evidence="1 2">
    <name type="scientific">Actinomyces bowdenii</name>
    <dbReference type="NCBI Taxonomy" id="131109"/>
    <lineage>
        <taxon>Bacteria</taxon>
        <taxon>Bacillati</taxon>
        <taxon>Actinomycetota</taxon>
        <taxon>Actinomycetes</taxon>
        <taxon>Actinomycetales</taxon>
        <taxon>Actinomycetaceae</taxon>
        <taxon>Actinomyces</taxon>
    </lineage>
</organism>
<name>A0A853EMN7_9ACTO</name>
<dbReference type="AlphaFoldDB" id="A0A853EMN7"/>
<reference evidence="1 2" key="1">
    <citation type="submission" date="2020-07" db="EMBL/GenBank/DDBJ databases">
        <title>MOT database genomes.</title>
        <authorList>
            <person name="Joseph S."/>
            <person name="Aduse-Opoku J."/>
            <person name="Hashim A."/>
            <person name="Wade W."/>
            <person name="Curtis M."/>
        </authorList>
    </citation>
    <scope>NUCLEOTIDE SEQUENCE [LARGE SCALE GENOMIC DNA]</scope>
    <source>
        <strain evidence="1 2">WMus004</strain>
    </source>
</reference>
<sequence>MTQAPRAAGERAEAASRAGRRSLLLLTDFYPYEVGEEFLEQEIETLCAAFDEVVVVPVRLSEGARQSGRCE</sequence>
<protein>
    <submittedName>
        <fullName evidence="1">Glycosyl transferase</fullName>
    </submittedName>
</protein>
<dbReference type="GO" id="GO:0016740">
    <property type="term" value="F:transferase activity"/>
    <property type="evidence" value="ECO:0007669"/>
    <property type="project" value="UniProtKB-KW"/>
</dbReference>
<dbReference type="Proteomes" id="UP000572528">
    <property type="component" value="Unassembled WGS sequence"/>
</dbReference>
<evidence type="ECO:0000313" key="2">
    <source>
        <dbReference type="Proteomes" id="UP000572528"/>
    </source>
</evidence>
<comment type="caution">
    <text evidence="1">The sequence shown here is derived from an EMBL/GenBank/DDBJ whole genome shotgun (WGS) entry which is preliminary data.</text>
</comment>
<dbReference type="EMBL" id="JACBXV010000094">
    <property type="protein sequence ID" value="NYS69381.1"/>
    <property type="molecule type" value="Genomic_DNA"/>
</dbReference>
<keyword evidence="1" id="KW-0808">Transferase</keyword>
<evidence type="ECO:0000313" key="1">
    <source>
        <dbReference type="EMBL" id="NYS69381.1"/>
    </source>
</evidence>
<feature type="non-terminal residue" evidence="1">
    <location>
        <position position="71"/>
    </location>
</feature>
<accession>A0A853EMN7</accession>